<gene>
    <name evidence="19" type="ORF">GEV33_010752</name>
</gene>
<dbReference type="Proteomes" id="UP000719412">
    <property type="component" value="Unassembled WGS sequence"/>
</dbReference>
<evidence type="ECO:0000256" key="13">
    <source>
        <dbReference type="ARBA" id="ARBA00032509"/>
    </source>
</evidence>
<protein>
    <recommendedName>
        <fullName evidence="14">Peroxisomal ATPase PEX1</fullName>
    </recommendedName>
    <alternativeName>
        <fullName evidence="13">Peroxin-1</fullName>
    </alternativeName>
</protein>
<keyword evidence="5" id="KW-0962">Peroxisome biogenesis</keyword>
<dbReference type="PANTHER" id="PTHR23077">
    <property type="entry name" value="AAA-FAMILY ATPASE"/>
    <property type="match status" value="1"/>
</dbReference>
<dbReference type="GO" id="GO:0005829">
    <property type="term" value="C:cytosol"/>
    <property type="evidence" value="ECO:0007669"/>
    <property type="project" value="UniProtKB-SubCell"/>
</dbReference>
<dbReference type="GO" id="GO:0016887">
    <property type="term" value="F:ATP hydrolysis activity"/>
    <property type="evidence" value="ECO:0007669"/>
    <property type="project" value="InterPro"/>
</dbReference>
<keyword evidence="8" id="KW-0378">Hydrolase</keyword>
<keyword evidence="10" id="KW-0653">Protein transport</keyword>
<comment type="subcellular location">
    <subcellularLocation>
        <location evidence="1">Cytoplasm</location>
        <location evidence="1">Cytosol</location>
    </subcellularLocation>
    <subcellularLocation>
        <location evidence="15">Peroxisome membrane</location>
    </subcellularLocation>
</comment>
<evidence type="ECO:0000256" key="8">
    <source>
        <dbReference type="ARBA" id="ARBA00022801"/>
    </source>
</evidence>
<feature type="domain" description="AAA+ ATPase" evidence="18">
    <location>
        <begin position="235"/>
        <end position="371"/>
    </location>
</feature>
<evidence type="ECO:0000256" key="16">
    <source>
        <dbReference type="ARBA" id="ARBA00048778"/>
    </source>
</evidence>
<evidence type="ECO:0000313" key="19">
    <source>
        <dbReference type="EMBL" id="KAH0812038.1"/>
    </source>
</evidence>
<dbReference type="GO" id="GO:0005524">
    <property type="term" value="F:ATP binding"/>
    <property type="evidence" value="ECO:0007669"/>
    <property type="project" value="UniProtKB-KW"/>
</dbReference>
<keyword evidence="9" id="KW-0067">ATP-binding</keyword>
<comment type="subunit">
    <text evidence="17">Interacts with PEX6; forming the PEX1-PEX6 AAA ATPase complex, which is composed of a heterohexamer formed by a trimer of PEX1-PEX6 dimers.</text>
</comment>
<comment type="catalytic activity">
    <reaction evidence="16">
        <text>ATP + H2O = ADP + phosphate + H(+)</text>
        <dbReference type="Rhea" id="RHEA:13065"/>
        <dbReference type="ChEBI" id="CHEBI:15377"/>
        <dbReference type="ChEBI" id="CHEBI:15378"/>
        <dbReference type="ChEBI" id="CHEBI:30616"/>
        <dbReference type="ChEBI" id="CHEBI:43474"/>
        <dbReference type="ChEBI" id="CHEBI:456216"/>
    </reaction>
    <physiologicalReaction direction="left-to-right" evidence="16">
        <dbReference type="Rhea" id="RHEA:13066"/>
    </physiologicalReaction>
</comment>
<evidence type="ECO:0000256" key="11">
    <source>
        <dbReference type="ARBA" id="ARBA00023136"/>
    </source>
</evidence>
<dbReference type="Gene3D" id="3.40.50.300">
    <property type="entry name" value="P-loop containing nucleotide triphosphate hydrolases"/>
    <property type="match status" value="2"/>
</dbReference>
<evidence type="ECO:0000256" key="9">
    <source>
        <dbReference type="ARBA" id="ARBA00022840"/>
    </source>
</evidence>
<reference evidence="19" key="1">
    <citation type="journal article" date="2020" name="J Insects Food Feed">
        <title>The yellow mealworm (Tenebrio molitor) genome: a resource for the emerging insects as food and feed industry.</title>
        <authorList>
            <person name="Eriksson T."/>
            <person name="Andere A."/>
            <person name="Kelstrup H."/>
            <person name="Emery V."/>
            <person name="Picard C."/>
        </authorList>
    </citation>
    <scope>NUCLEOTIDE SEQUENCE</scope>
    <source>
        <strain evidence="19">Stoneville</strain>
        <tissue evidence="19">Whole head</tissue>
    </source>
</reference>
<evidence type="ECO:0000256" key="12">
    <source>
        <dbReference type="ARBA" id="ARBA00023140"/>
    </source>
</evidence>
<dbReference type="SMART" id="SM00382">
    <property type="entry name" value="AAA"/>
    <property type="match status" value="2"/>
</dbReference>
<dbReference type="Gene3D" id="3.10.330.10">
    <property type="match status" value="1"/>
</dbReference>
<proteinExistence type="inferred from homology"/>
<evidence type="ECO:0000256" key="7">
    <source>
        <dbReference type="ARBA" id="ARBA00022741"/>
    </source>
</evidence>
<keyword evidence="3" id="KW-0813">Transport</keyword>
<dbReference type="Pfam" id="PF00004">
    <property type="entry name" value="AAA"/>
    <property type="match status" value="2"/>
</dbReference>
<keyword evidence="7" id="KW-0547">Nucleotide-binding</keyword>
<keyword evidence="6" id="KW-0677">Repeat</keyword>
<dbReference type="InterPro" id="IPR027417">
    <property type="entry name" value="P-loop_NTPase"/>
</dbReference>
<evidence type="ECO:0000256" key="3">
    <source>
        <dbReference type="ARBA" id="ARBA00022448"/>
    </source>
</evidence>
<dbReference type="InterPro" id="IPR003959">
    <property type="entry name" value="ATPase_AAA_core"/>
</dbReference>
<evidence type="ECO:0000256" key="10">
    <source>
        <dbReference type="ARBA" id="ARBA00022927"/>
    </source>
</evidence>
<evidence type="ECO:0000259" key="18">
    <source>
        <dbReference type="SMART" id="SM00382"/>
    </source>
</evidence>
<evidence type="ECO:0000256" key="5">
    <source>
        <dbReference type="ARBA" id="ARBA00022593"/>
    </source>
</evidence>
<dbReference type="AlphaFoldDB" id="A0A8J6HCP1"/>
<dbReference type="CDD" id="cd19526">
    <property type="entry name" value="RecA-like_PEX1_r2"/>
    <property type="match status" value="1"/>
</dbReference>
<evidence type="ECO:0000256" key="1">
    <source>
        <dbReference type="ARBA" id="ARBA00004514"/>
    </source>
</evidence>
<dbReference type="InterPro" id="IPR041569">
    <property type="entry name" value="AAA_lid_3"/>
</dbReference>
<evidence type="ECO:0000256" key="2">
    <source>
        <dbReference type="ARBA" id="ARBA00006914"/>
    </source>
</evidence>
<dbReference type="GO" id="GO:0005778">
    <property type="term" value="C:peroxisomal membrane"/>
    <property type="evidence" value="ECO:0007669"/>
    <property type="project" value="UniProtKB-SubCell"/>
</dbReference>
<dbReference type="EMBL" id="JABDTM020026348">
    <property type="protein sequence ID" value="KAH0812038.1"/>
    <property type="molecule type" value="Genomic_DNA"/>
</dbReference>
<dbReference type="InterPro" id="IPR029067">
    <property type="entry name" value="CDC48_domain_2-like_sf"/>
</dbReference>
<evidence type="ECO:0000256" key="14">
    <source>
        <dbReference type="ARBA" id="ARBA00034532"/>
    </source>
</evidence>
<dbReference type="SUPFAM" id="SSF54585">
    <property type="entry name" value="Cdc48 domain 2-like"/>
    <property type="match status" value="1"/>
</dbReference>
<evidence type="ECO:0000256" key="15">
    <source>
        <dbReference type="ARBA" id="ARBA00046271"/>
    </source>
</evidence>
<dbReference type="GO" id="GO:0016558">
    <property type="term" value="P:protein import into peroxisome matrix"/>
    <property type="evidence" value="ECO:0007669"/>
    <property type="project" value="TreeGrafter"/>
</dbReference>
<dbReference type="InterPro" id="IPR015342">
    <property type="entry name" value="PEX1-N_C-lobe"/>
</dbReference>
<dbReference type="Pfam" id="PF17862">
    <property type="entry name" value="AAA_lid_3"/>
    <property type="match status" value="1"/>
</dbReference>
<dbReference type="PROSITE" id="PS00674">
    <property type="entry name" value="AAA"/>
    <property type="match status" value="1"/>
</dbReference>
<dbReference type="InterPro" id="IPR003593">
    <property type="entry name" value="AAA+_ATPase"/>
</dbReference>
<comment type="similarity">
    <text evidence="2">Belongs to the AAA ATPase family.</text>
</comment>
<evidence type="ECO:0000256" key="6">
    <source>
        <dbReference type="ARBA" id="ARBA00022737"/>
    </source>
</evidence>
<dbReference type="PANTHER" id="PTHR23077:SF12">
    <property type="entry name" value="PEROXISOMAL ATPASE PEX1"/>
    <property type="match status" value="1"/>
</dbReference>
<evidence type="ECO:0000256" key="17">
    <source>
        <dbReference type="ARBA" id="ARBA00064205"/>
    </source>
</evidence>
<name>A0A8J6HCP1_TENMO</name>
<reference evidence="19" key="2">
    <citation type="submission" date="2021-08" db="EMBL/GenBank/DDBJ databases">
        <authorList>
            <person name="Eriksson T."/>
        </authorList>
    </citation>
    <scope>NUCLEOTIDE SEQUENCE</scope>
    <source>
        <strain evidence="19">Stoneville</strain>
        <tissue evidence="19">Whole head</tissue>
    </source>
</reference>
<keyword evidence="4" id="KW-0963">Cytoplasm</keyword>
<sequence length="759" mass="84843">MFCKQRSKRSAAIYGQVDEVIHIFGISNFCLEVPRKASVKPVNCVKLVYDNETYYVSVDPLSGSIDDQSIGINSLYAKALGLEDNLLVALSEVPKPPTIQSATVRALTENDHYVLESLAENVQSTLLDQIRVLNNEQKFVIWIGKSIHVTVTVYVSSNLRCFVRFQPCQTKFCVVTPDLIRDCTLTVVNVSLPEKEVLEKNEFSMSKYTTDAANYQEIIDKCLFLFVYNTKVYCKMYNVLITGKSGTGKSSLLKIVSNSINSFPYFIYTKKINCKAIKGKTVESLHKLFTTTFFDLIHHQPSVLLLDDLQVLCENVNETDAFAQNAVYFNRVSEMLEQLFQKFCEHNAVGILATAESTSKLNKNIYTTRGNHLFKNVYNINELNKSDRRKLLEFLFSNWELADVDLEKLAEKTESFVVRDMADLANKTLFESYQEDQDQNVIKINQQHCERALETVTEICLAGVNLLPPGDKDLNDIGGLAEVKKILIETMLWPAKYPNLFANAPLRLASGLLLYGPPGTGKTILAGAAAKHCGLRLISIKGPELLSKYIGASEQAVRDVFQRAQSAKPCVLFFDEFDSLAPRRGHDNTGVTDRVVNQLLTQLDGIETLSGVFVLAATSRPDLLDPALLRPGRLDIHLRCSLPDKNSRLAILNVLSKPMKLSTDVDLSEVARATDGFSGADLQAVLYSAQLDSVKGLLEDEDNIQEFQPEVHQGQLMEAVKNTRPSLTKVEQRKYEQIYKKFEGGESSDFTPGSRATLA</sequence>
<keyword evidence="12" id="KW-0576">Peroxisome</keyword>
<keyword evidence="11" id="KW-0472">Membrane</keyword>
<dbReference type="FunFam" id="3.40.50.300:FF:000149">
    <property type="entry name" value="Nuclear valosin-containing protein-like"/>
    <property type="match status" value="1"/>
</dbReference>
<dbReference type="SUPFAM" id="SSF52540">
    <property type="entry name" value="P-loop containing nucleoside triphosphate hydrolases"/>
    <property type="match status" value="2"/>
</dbReference>
<dbReference type="InterPro" id="IPR050168">
    <property type="entry name" value="AAA_ATPase_domain"/>
</dbReference>
<feature type="domain" description="AAA+ ATPase" evidence="18">
    <location>
        <begin position="508"/>
        <end position="644"/>
    </location>
</feature>
<dbReference type="Pfam" id="PF09262">
    <property type="entry name" value="PEX-1N"/>
    <property type="match status" value="1"/>
</dbReference>
<keyword evidence="20" id="KW-1185">Reference proteome</keyword>
<accession>A0A8J6HCP1</accession>
<evidence type="ECO:0000256" key="4">
    <source>
        <dbReference type="ARBA" id="ARBA00022490"/>
    </source>
</evidence>
<comment type="caution">
    <text evidence="19">The sequence shown here is derived from an EMBL/GenBank/DDBJ whole genome shotgun (WGS) entry which is preliminary data.</text>
</comment>
<dbReference type="InterPro" id="IPR003960">
    <property type="entry name" value="ATPase_AAA_CS"/>
</dbReference>
<organism evidence="19 20">
    <name type="scientific">Tenebrio molitor</name>
    <name type="common">Yellow mealworm beetle</name>
    <dbReference type="NCBI Taxonomy" id="7067"/>
    <lineage>
        <taxon>Eukaryota</taxon>
        <taxon>Metazoa</taxon>
        <taxon>Ecdysozoa</taxon>
        <taxon>Arthropoda</taxon>
        <taxon>Hexapoda</taxon>
        <taxon>Insecta</taxon>
        <taxon>Pterygota</taxon>
        <taxon>Neoptera</taxon>
        <taxon>Endopterygota</taxon>
        <taxon>Coleoptera</taxon>
        <taxon>Polyphaga</taxon>
        <taxon>Cucujiformia</taxon>
        <taxon>Tenebrionidae</taxon>
        <taxon>Tenebrio</taxon>
    </lineage>
</organism>
<dbReference type="Gene3D" id="1.10.8.60">
    <property type="match status" value="2"/>
</dbReference>
<dbReference type="FunFam" id="1.10.8.60:FF:000105">
    <property type="entry name" value="PeRoXisome assembly factor"/>
    <property type="match status" value="1"/>
</dbReference>
<evidence type="ECO:0000313" key="20">
    <source>
        <dbReference type="Proteomes" id="UP000719412"/>
    </source>
</evidence>